<keyword evidence="8" id="KW-1185">Reference proteome</keyword>
<dbReference type="PIRSF" id="PIRSF004486">
    <property type="entry name" value="MraW"/>
    <property type="match status" value="1"/>
</dbReference>
<evidence type="ECO:0000256" key="2">
    <source>
        <dbReference type="ARBA" id="ARBA00022552"/>
    </source>
</evidence>
<evidence type="ECO:0000256" key="5">
    <source>
        <dbReference type="ARBA" id="ARBA00022691"/>
    </source>
</evidence>
<dbReference type="Pfam" id="PF01795">
    <property type="entry name" value="Methyltransf_5"/>
    <property type="match status" value="1"/>
</dbReference>
<dbReference type="InterPro" id="IPR029063">
    <property type="entry name" value="SAM-dependent_MTases_sf"/>
</dbReference>
<dbReference type="GO" id="GO:0070475">
    <property type="term" value="P:rRNA base methylation"/>
    <property type="evidence" value="ECO:0007669"/>
    <property type="project" value="UniProtKB-UniRule"/>
</dbReference>
<evidence type="ECO:0000313" key="8">
    <source>
        <dbReference type="Proteomes" id="UP000324351"/>
    </source>
</evidence>
<comment type="catalytic activity">
    <reaction evidence="6">
        <text>cytidine(1402) in 16S rRNA + S-adenosyl-L-methionine = N(4)-methylcytidine(1402) in 16S rRNA + S-adenosyl-L-homocysteine + H(+)</text>
        <dbReference type="Rhea" id="RHEA:42928"/>
        <dbReference type="Rhea" id="RHEA-COMP:10286"/>
        <dbReference type="Rhea" id="RHEA-COMP:10287"/>
        <dbReference type="ChEBI" id="CHEBI:15378"/>
        <dbReference type="ChEBI" id="CHEBI:57856"/>
        <dbReference type="ChEBI" id="CHEBI:59789"/>
        <dbReference type="ChEBI" id="CHEBI:74506"/>
        <dbReference type="ChEBI" id="CHEBI:82748"/>
        <dbReference type="EC" id="2.1.1.199"/>
    </reaction>
</comment>
<evidence type="ECO:0000313" key="7">
    <source>
        <dbReference type="EMBL" id="KAA1428992.1"/>
    </source>
</evidence>
<dbReference type="PANTHER" id="PTHR11265">
    <property type="entry name" value="S-ADENOSYL-METHYLTRANSFERASE MRAW"/>
    <property type="match status" value="1"/>
</dbReference>
<feature type="binding site" evidence="6">
    <location>
        <position position="104"/>
    </location>
    <ligand>
        <name>S-adenosyl-L-methionine</name>
        <dbReference type="ChEBI" id="CHEBI:59789"/>
    </ligand>
</feature>
<dbReference type="PANTHER" id="PTHR11265:SF0">
    <property type="entry name" value="12S RRNA N4-METHYLCYTIDINE METHYLTRANSFERASE"/>
    <property type="match status" value="1"/>
</dbReference>
<feature type="binding site" evidence="6">
    <location>
        <position position="56"/>
    </location>
    <ligand>
        <name>S-adenosyl-L-methionine</name>
        <dbReference type="ChEBI" id="CHEBI:59789"/>
    </ligand>
</feature>
<organism evidence="7 8">
    <name type="scientific">Nocardioides antri</name>
    <dbReference type="NCBI Taxonomy" id="2607659"/>
    <lineage>
        <taxon>Bacteria</taxon>
        <taxon>Bacillati</taxon>
        <taxon>Actinomycetota</taxon>
        <taxon>Actinomycetes</taxon>
        <taxon>Propionibacteriales</taxon>
        <taxon>Nocardioidaceae</taxon>
        <taxon>Nocardioides</taxon>
    </lineage>
</organism>
<comment type="caution">
    <text evidence="7">The sequence shown here is derived from an EMBL/GenBank/DDBJ whole genome shotgun (WGS) entry which is preliminary data.</text>
</comment>
<comment type="function">
    <text evidence="6">Specifically methylates the N4 position of cytidine in position 1402 (C1402) of 16S rRNA.</text>
</comment>
<accession>A0A5B1M7K6</accession>
<dbReference type="InterPro" id="IPR023397">
    <property type="entry name" value="SAM-dep_MeTrfase_MraW_recog"/>
</dbReference>
<feature type="binding site" evidence="6">
    <location>
        <position position="111"/>
    </location>
    <ligand>
        <name>S-adenosyl-L-methionine</name>
        <dbReference type="ChEBI" id="CHEBI:59789"/>
    </ligand>
</feature>
<reference evidence="7 8" key="1">
    <citation type="submission" date="2019-09" db="EMBL/GenBank/DDBJ databases">
        <title>Nocardioides panacisoli sp. nov., isolated from the soil of a ginseng field.</title>
        <authorList>
            <person name="Cho C."/>
        </authorList>
    </citation>
    <scope>NUCLEOTIDE SEQUENCE [LARGE SCALE GENOMIC DNA]</scope>
    <source>
        <strain evidence="7 8">BN140041</strain>
    </source>
</reference>
<dbReference type="EC" id="2.1.1.199" evidence="6"/>
<keyword evidence="4 6" id="KW-0808">Transferase</keyword>
<dbReference type="Gene3D" id="1.10.150.170">
    <property type="entry name" value="Putative methyltransferase TM0872, insert domain"/>
    <property type="match status" value="1"/>
</dbReference>
<dbReference type="AlphaFoldDB" id="A0A5B1M7K6"/>
<gene>
    <name evidence="6 7" type="primary">rsmH</name>
    <name evidence="7" type="ORF">F0U47_01930</name>
</gene>
<dbReference type="SUPFAM" id="SSF53335">
    <property type="entry name" value="S-adenosyl-L-methionine-dependent methyltransferases"/>
    <property type="match status" value="1"/>
</dbReference>
<protein>
    <recommendedName>
        <fullName evidence="6">Ribosomal RNA small subunit methyltransferase H</fullName>
        <ecNumber evidence="6">2.1.1.199</ecNumber>
    </recommendedName>
    <alternativeName>
        <fullName evidence="6">16S rRNA m(4)C1402 methyltransferase</fullName>
    </alternativeName>
    <alternativeName>
        <fullName evidence="6">rRNA (cytosine-N(4)-)-methyltransferase RsmH</fullName>
    </alternativeName>
</protein>
<keyword evidence="6" id="KW-0963">Cytoplasm</keyword>
<evidence type="ECO:0000256" key="1">
    <source>
        <dbReference type="ARBA" id="ARBA00010396"/>
    </source>
</evidence>
<keyword evidence="5 6" id="KW-0949">S-adenosyl-L-methionine</keyword>
<feature type="binding site" evidence="6">
    <location>
        <position position="83"/>
    </location>
    <ligand>
        <name>S-adenosyl-L-methionine</name>
        <dbReference type="ChEBI" id="CHEBI:59789"/>
    </ligand>
</feature>
<dbReference type="InterPro" id="IPR002903">
    <property type="entry name" value="RsmH"/>
</dbReference>
<comment type="similarity">
    <text evidence="1 6">Belongs to the methyltransferase superfamily. RsmH family.</text>
</comment>
<evidence type="ECO:0000256" key="3">
    <source>
        <dbReference type="ARBA" id="ARBA00022603"/>
    </source>
</evidence>
<dbReference type="Gene3D" id="3.40.50.150">
    <property type="entry name" value="Vaccinia Virus protein VP39"/>
    <property type="match status" value="1"/>
</dbReference>
<reference evidence="7 8" key="2">
    <citation type="submission" date="2019-09" db="EMBL/GenBank/DDBJ databases">
        <authorList>
            <person name="Jin C."/>
        </authorList>
    </citation>
    <scope>NUCLEOTIDE SEQUENCE [LARGE SCALE GENOMIC DNA]</scope>
    <source>
        <strain evidence="7 8">BN140041</strain>
    </source>
</reference>
<evidence type="ECO:0000256" key="4">
    <source>
        <dbReference type="ARBA" id="ARBA00022679"/>
    </source>
</evidence>
<sequence>MTTPRHVPVLLDRVVALLTPALDHPGAVLVDATLGLGGHSEALLERCELARVVGVDRDPKALELSRERLASYGDRFTTVHAVYDEIPDVLSDLGLTEVDGILFDLGVSSMQLDLPERGFAYAVDAPLDMRMDSSGRSHRPTAADVLNTYDAAELTRVLRDYGEERFARRIADAIVRERASEPFTTSGRLVALLYDVIPAPARRTGGHPAKRTFQALRMEVNDELRVLERAIPAAIDAIGVGGRVVVESYHSLEDRLVKRAFTAATRSDVPDDLPFVPEGHEPALRLVTRGAEQANADEIAENPRAASVRLRAIERVRPRDGKGAAR</sequence>
<name>A0A5B1M7K6_9ACTN</name>
<dbReference type="NCBIfam" id="TIGR00006">
    <property type="entry name" value="16S rRNA (cytosine(1402)-N(4))-methyltransferase RsmH"/>
    <property type="match status" value="1"/>
</dbReference>
<feature type="binding site" evidence="6">
    <location>
        <begin position="37"/>
        <end position="39"/>
    </location>
    <ligand>
        <name>S-adenosyl-L-methionine</name>
        <dbReference type="ChEBI" id="CHEBI:59789"/>
    </ligand>
</feature>
<keyword evidence="3 6" id="KW-0489">Methyltransferase</keyword>
<dbReference type="GO" id="GO:0005737">
    <property type="term" value="C:cytoplasm"/>
    <property type="evidence" value="ECO:0007669"/>
    <property type="project" value="UniProtKB-SubCell"/>
</dbReference>
<comment type="subcellular location">
    <subcellularLocation>
        <location evidence="6">Cytoplasm</location>
    </subcellularLocation>
</comment>
<dbReference type="Proteomes" id="UP000324351">
    <property type="component" value="Unassembled WGS sequence"/>
</dbReference>
<keyword evidence="2 6" id="KW-0698">rRNA processing</keyword>
<dbReference type="EMBL" id="VUJW01000001">
    <property type="protein sequence ID" value="KAA1428992.1"/>
    <property type="molecule type" value="Genomic_DNA"/>
</dbReference>
<dbReference type="HAMAP" id="MF_01007">
    <property type="entry name" value="16SrRNA_methyltr_H"/>
    <property type="match status" value="1"/>
</dbReference>
<evidence type="ECO:0000256" key="6">
    <source>
        <dbReference type="HAMAP-Rule" id="MF_01007"/>
    </source>
</evidence>
<dbReference type="GO" id="GO:0071424">
    <property type="term" value="F:rRNA (cytosine-N4-)-methyltransferase activity"/>
    <property type="evidence" value="ECO:0007669"/>
    <property type="project" value="UniProtKB-UniRule"/>
</dbReference>
<proteinExistence type="inferred from homology"/>
<dbReference type="RefSeq" id="WP_149748614.1">
    <property type="nucleotide sequence ID" value="NZ_VUJW01000001.1"/>
</dbReference>
<dbReference type="SUPFAM" id="SSF81799">
    <property type="entry name" value="Putative methyltransferase TM0872, insert domain"/>
    <property type="match status" value="1"/>
</dbReference>